<accession>A0ABM8W759</accession>
<evidence type="ECO:0000313" key="2">
    <source>
        <dbReference type="Proteomes" id="UP000789901"/>
    </source>
</evidence>
<keyword evidence="2" id="KW-1185">Reference proteome</keyword>
<evidence type="ECO:0000313" key="1">
    <source>
        <dbReference type="EMBL" id="CAG8543251.1"/>
    </source>
</evidence>
<protein>
    <submittedName>
        <fullName evidence="1">20772_t:CDS:1</fullName>
    </submittedName>
</protein>
<dbReference type="InterPro" id="IPR024755">
    <property type="entry name" value="cpYpsA"/>
</dbReference>
<gene>
    <name evidence="1" type="ORF">GMARGA_LOCUS4188</name>
</gene>
<name>A0ABM8W759_GIGMA</name>
<dbReference type="Proteomes" id="UP000789901">
    <property type="component" value="Unassembled WGS sequence"/>
</dbReference>
<dbReference type="EMBL" id="CAJVQB010001613">
    <property type="protein sequence ID" value="CAG8543251.1"/>
    <property type="molecule type" value="Genomic_DNA"/>
</dbReference>
<proteinExistence type="predicted"/>
<comment type="caution">
    <text evidence="1">The sequence shown here is derived from an EMBL/GenBank/DDBJ whole genome shotgun (WGS) entry which is preliminary data.</text>
</comment>
<organism evidence="1 2">
    <name type="scientific">Gigaspora margarita</name>
    <dbReference type="NCBI Taxonomy" id="4874"/>
    <lineage>
        <taxon>Eukaryota</taxon>
        <taxon>Fungi</taxon>
        <taxon>Fungi incertae sedis</taxon>
        <taxon>Mucoromycota</taxon>
        <taxon>Glomeromycotina</taxon>
        <taxon>Glomeromycetes</taxon>
        <taxon>Diversisporales</taxon>
        <taxon>Gigasporaceae</taxon>
        <taxon>Gigaspora</taxon>
    </lineage>
</organism>
<dbReference type="Pfam" id="PF12694">
    <property type="entry name" value="cpYpsA"/>
    <property type="match status" value="1"/>
</dbReference>
<reference evidence="1 2" key="1">
    <citation type="submission" date="2021-06" db="EMBL/GenBank/DDBJ databases">
        <authorList>
            <person name="Kallberg Y."/>
            <person name="Tangrot J."/>
            <person name="Rosling A."/>
        </authorList>
    </citation>
    <scope>NUCLEOTIDE SEQUENCE [LARGE SCALE GENOMIC DNA]</scope>
    <source>
        <strain evidence="1 2">120-4 pot B 10/14</strain>
    </source>
</reference>
<sequence length="236" mass="27363">MIQPNFIIRSGGQTGVDRGTLDATMDFNEANAPNVINITGWCPLGRKAEDGPIHKRYPLLETTTDDYSQRTEQNIRDSTGTLILLLEKNNSDNGTNYTIEKASEFNKPLEIIYFSDNYQTNIEQVLKWLNEKQIRHLNVGGPRESNAPGIYEKTHSFILDLLYEMTEECRELLNKWCDSFNFRYENTKDEIALEIRKKFEAADAINYTLIKLFHQLDSKQIHLFIPEDNSFDDEDQ</sequence>
<dbReference type="Gene3D" id="3.40.50.450">
    <property type="match status" value="1"/>
</dbReference>